<dbReference type="PROSITE" id="PS50985">
    <property type="entry name" value="GRAS"/>
    <property type="match status" value="1"/>
</dbReference>
<keyword evidence="1" id="KW-0805">Transcription regulation</keyword>
<dbReference type="AlphaFoldDB" id="A0ABC8R8E5"/>
<evidence type="ECO:0008006" key="6">
    <source>
        <dbReference type="Google" id="ProtNLM"/>
    </source>
</evidence>
<keyword evidence="2" id="KW-0804">Transcription</keyword>
<evidence type="ECO:0000313" key="5">
    <source>
        <dbReference type="Proteomes" id="UP001642360"/>
    </source>
</evidence>
<evidence type="ECO:0000256" key="3">
    <source>
        <dbReference type="PROSITE-ProRule" id="PRU01191"/>
    </source>
</evidence>
<comment type="similarity">
    <text evidence="3">Belongs to the GRAS family.</text>
</comment>
<name>A0ABC8R8E5_9AQUA</name>
<reference evidence="4 5" key="1">
    <citation type="submission" date="2024-02" db="EMBL/GenBank/DDBJ databases">
        <authorList>
            <person name="Vignale AGUSTIN F."/>
            <person name="Sosa J E."/>
            <person name="Modenutti C."/>
        </authorList>
    </citation>
    <scope>NUCLEOTIDE SEQUENCE [LARGE SCALE GENOMIC DNA]</scope>
</reference>
<comment type="caution">
    <text evidence="4">The sequence shown here is derived from an EMBL/GenBank/DDBJ whole genome shotgun (WGS) entry which is preliminary data.</text>
</comment>
<proteinExistence type="inferred from homology"/>
<comment type="caution">
    <text evidence="3">Lacks conserved residue(s) required for the propagation of feature annotation.</text>
</comment>
<keyword evidence="5" id="KW-1185">Reference proteome</keyword>
<sequence length="548" mass="61364">MSEMFTIQQVDFGVDPDKNSSCEDYSSVVGGTIAKQTHLGGADELLESGNINLPRFELGQCQDNTTVEELLRDQYQQELQEEKRIMHPSPALKILNSYGRGFTQLDGEKVKTPNYDIECTKLSGQKLSTDEILRLGGEKFIQCYSQASDEFFGLEHFYSSAVLGLPDEEVNDMELVQCLLASAEKVGQQQYEHASMLINLSNGSNLNRGSPVQRIVYYFFEALQEKIDREIGGATSDDLVNNQSSDVLEAMMSPDAALIAYFQKIPFIKVSQFSAVQAIIENVGEAQKVHIIDLEIRGGTQCTVLMQGLAARVDYPLEHLKITAIGTRSKSKIEETGKRLMSFAQSMNLPFSFNVVMVADMLDLNEGLFELDAGVAVAVYAPYVLYTMIHRPDRLECLMRVMRNINPCVMVVIELEAKLNSPVFVNRFLEALFFYGAFFDSLGDVMHHDETNRMMLESIYLSQVIRNIVAAEGEERIFRHVNIKVWGAFFARFGMVEIDLITSSLYQAHLLLNNFACGSSCTLGIDGKSLTIGWKGAPIYSISAWKFQ</sequence>
<feature type="region of interest" description="Leucine repeat II (LRII)" evidence="3">
    <location>
        <begin position="335"/>
        <end position="367"/>
    </location>
</feature>
<dbReference type="PANTHER" id="PTHR31636">
    <property type="entry name" value="OSJNBA0084A10.13 PROTEIN-RELATED"/>
    <property type="match status" value="1"/>
</dbReference>
<dbReference type="Pfam" id="PF03514">
    <property type="entry name" value="GRAS"/>
    <property type="match status" value="1"/>
</dbReference>
<gene>
    <name evidence="4" type="ORF">ILEXP_LOCUS6266</name>
</gene>
<evidence type="ECO:0000256" key="2">
    <source>
        <dbReference type="ARBA" id="ARBA00023163"/>
    </source>
</evidence>
<organism evidence="4 5">
    <name type="scientific">Ilex paraguariensis</name>
    <name type="common">yerba mate</name>
    <dbReference type="NCBI Taxonomy" id="185542"/>
    <lineage>
        <taxon>Eukaryota</taxon>
        <taxon>Viridiplantae</taxon>
        <taxon>Streptophyta</taxon>
        <taxon>Embryophyta</taxon>
        <taxon>Tracheophyta</taxon>
        <taxon>Spermatophyta</taxon>
        <taxon>Magnoliopsida</taxon>
        <taxon>eudicotyledons</taxon>
        <taxon>Gunneridae</taxon>
        <taxon>Pentapetalae</taxon>
        <taxon>asterids</taxon>
        <taxon>campanulids</taxon>
        <taxon>Aquifoliales</taxon>
        <taxon>Aquifoliaceae</taxon>
        <taxon>Ilex</taxon>
    </lineage>
</organism>
<dbReference type="Proteomes" id="UP001642360">
    <property type="component" value="Unassembled WGS sequence"/>
</dbReference>
<evidence type="ECO:0000313" key="4">
    <source>
        <dbReference type="EMBL" id="CAK9138913.1"/>
    </source>
</evidence>
<feature type="region of interest" description="SAW" evidence="3">
    <location>
        <begin position="470"/>
        <end position="546"/>
    </location>
</feature>
<accession>A0ABC8R8E5</accession>
<evidence type="ECO:0000256" key="1">
    <source>
        <dbReference type="ARBA" id="ARBA00023015"/>
    </source>
</evidence>
<feature type="short sequence motif" description="VHIID" evidence="3">
    <location>
        <begin position="289"/>
        <end position="293"/>
    </location>
</feature>
<dbReference type="EMBL" id="CAUOFW020000925">
    <property type="protein sequence ID" value="CAK9138913.1"/>
    <property type="molecule type" value="Genomic_DNA"/>
</dbReference>
<protein>
    <recommendedName>
        <fullName evidence="6">DELLA protein RGL1</fullName>
    </recommendedName>
</protein>
<dbReference type="InterPro" id="IPR005202">
    <property type="entry name" value="TF_GRAS"/>
</dbReference>